<proteinExistence type="predicted"/>
<evidence type="ECO:0000313" key="1">
    <source>
        <dbReference type="EMBL" id="KAK0621357.1"/>
    </source>
</evidence>
<dbReference type="AlphaFoldDB" id="A0AA39WTU8"/>
<evidence type="ECO:0000313" key="2">
    <source>
        <dbReference type="Proteomes" id="UP001174934"/>
    </source>
</evidence>
<dbReference type="EMBL" id="JAULSR010000004">
    <property type="protein sequence ID" value="KAK0621357.1"/>
    <property type="molecule type" value="Genomic_DNA"/>
</dbReference>
<protein>
    <submittedName>
        <fullName evidence="1">Uncharacterized protein</fullName>
    </submittedName>
</protein>
<reference evidence="1" key="1">
    <citation type="submission" date="2023-06" db="EMBL/GenBank/DDBJ databases">
        <title>Genome-scale phylogeny and comparative genomics of the fungal order Sordariales.</title>
        <authorList>
            <consortium name="Lawrence Berkeley National Laboratory"/>
            <person name="Hensen N."/>
            <person name="Bonometti L."/>
            <person name="Westerberg I."/>
            <person name="Brannstrom I.O."/>
            <person name="Guillou S."/>
            <person name="Cros-Aarteil S."/>
            <person name="Calhoun S."/>
            <person name="Haridas S."/>
            <person name="Kuo A."/>
            <person name="Mondo S."/>
            <person name="Pangilinan J."/>
            <person name="Riley R."/>
            <person name="LaButti K."/>
            <person name="Andreopoulos B."/>
            <person name="Lipzen A."/>
            <person name="Chen C."/>
            <person name="Yanf M."/>
            <person name="Daum C."/>
            <person name="Ng V."/>
            <person name="Clum A."/>
            <person name="Steindorff A."/>
            <person name="Ohm R."/>
            <person name="Martin F."/>
            <person name="Silar P."/>
            <person name="Natvig D."/>
            <person name="Lalanne C."/>
            <person name="Gautier V."/>
            <person name="Ament-velasquez S.L."/>
            <person name="Kruys A."/>
            <person name="Hutchinson M.I."/>
            <person name="Powell A.J."/>
            <person name="Barry K."/>
            <person name="Miller A.N."/>
            <person name="Grigoriev I.V."/>
            <person name="Debuchy R."/>
            <person name="Gladieux P."/>
            <person name="Thoren M.H."/>
            <person name="Johannesson H."/>
        </authorList>
    </citation>
    <scope>NUCLEOTIDE SEQUENCE</scope>
    <source>
        <strain evidence="1">SMH3391-2</strain>
    </source>
</reference>
<organism evidence="1 2">
    <name type="scientific">Bombardia bombarda</name>
    <dbReference type="NCBI Taxonomy" id="252184"/>
    <lineage>
        <taxon>Eukaryota</taxon>
        <taxon>Fungi</taxon>
        <taxon>Dikarya</taxon>
        <taxon>Ascomycota</taxon>
        <taxon>Pezizomycotina</taxon>
        <taxon>Sordariomycetes</taxon>
        <taxon>Sordariomycetidae</taxon>
        <taxon>Sordariales</taxon>
        <taxon>Lasiosphaeriaceae</taxon>
        <taxon>Bombardia</taxon>
    </lineage>
</organism>
<dbReference type="Proteomes" id="UP001174934">
    <property type="component" value="Unassembled WGS sequence"/>
</dbReference>
<name>A0AA39WTU8_9PEZI</name>
<keyword evidence="2" id="KW-1185">Reference proteome</keyword>
<comment type="caution">
    <text evidence="1">The sequence shown here is derived from an EMBL/GenBank/DDBJ whole genome shotgun (WGS) entry which is preliminary data.</text>
</comment>
<sequence length="169" mass="18754">MYLCQRSARAARCLQSRPSTCKGQSKVHATMERQGSVRWRASRFRARSKPTPHRGFATLEHPSPASGHVIIQQEPRFGSLSAASPDRCASDDKPAARVHPNVTQHTHNKLSGWLGWANKNNGTRGNSWDVKGCRIADGQRGERKRRDPSALHLPVAQVAISKTLCLHYS</sequence>
<accession>A0AA39WTU8</accession>
<gene>
    <name evidence="1" type="ORF">B0T17DRAFT_508712</name>
</gene>